<dbReference type="PANTHER" id="PTHR10026">
    <property type="entry name" value="CYCLIN"/>
    <property type="match status" value="1"/>
</dbReference>
<organism evidence="2 3">
    <name type="scientific">Allacma fusca</name>
    <dbReference type="NCBI Taxonomy" id="39272"/>
    <lineage>
        <taxon>Eukaryota</taxon>
        <taxon>Metazoa</taxon>
        <taxon>Ecdysozoa</taxon>
        <taxon>Arthropoda</taxon>
        <taxon>Hexapoda</taxon>
        <taxon>Collembola</taxon>
        <taxon>Symphypleona</taxon>
        <taxon>Sminthuridae</taxon>
        <taxon>Allacma</taxon>
    </lineage>
</organism>
<proteinExistence type="predicted"/>
<dbReference type="GO" id="GO:0016538">
    <property type="term" value="F:cyclin-dependent protein serine/threonine kinase regulator activity"/>
    <property type="evidence" value="ECO:0007669"/>
    <property type="project" value="InterPro"/>
</dbReference>
<dbReference type="GO" id="GO:0006357">
    <property type="term" value="P:regulation of transcription by RNA polymerase II"/>
    <property type="evidence" value="ECO:0007669"/>
    <property type="project" value="InterPro"/>
</dbReference>
<dbReference type="Proteomes" id="UP000708208">
    <property type="component" value="Unassembled WGS sequence"/>
</dbReference>
<dbReference type="AlphaFoldDB" id="A0A8J2NZ68"/>
<dbReference type="InterPro" id="IPR043198">
    <property type="entry name" value="Cyclin/Ssn8"/>
</dbReference>
<keyword evidence="3" id="KW-1185">Reference proteome</keyword>
<evidence type="ECO:0000313" key="3">
    <source>
        <dbReference type="Proteomes" id="UP000708208"/>
    </source>
</evidence>
<sequence length="299" mass="34769">MSMGLEKLLLTNEIHKENEGNWFFSWDAVKTKTPSRQQGMGYDEELKLRRDAVRFMKNLANAAYEEKYRRKYFSTCIVKVLATSTVWLHRFFMIHPFQLFDRYDVAAACFYLASKAEDQPLNLSVMSIHCVEILERLGVGVGRSAEEIETSSIFYSFLFVDGVEKNIVEGNLGTTFCVRIHPRKLAIIFITWACNQEGFALNNWKHKAASSKMTHWLQAFNLKEEEVESLLEEHTEHLRLDNAEKEQLKKNELRRARFNPTPTTSVHTILAELRQEPIVDKNANFQFDFNVQKNNGVTF</sequence>
<name>A0A8J2NZ68_9HEXA</name>
<protein>
    <submittedName>
        <fullName evidence="2">Uncharacterized protein</fullName>
    </submittedName>
</protein>
<gene>
    <name evidence="2" type="ORF">AFUS01_LOCUS14911</name>
</gene>
<dbReference type="OrthoDB" id="25002at2759"/>
<dbReference type="EMBL" id="CAJVCH010129139">
    <property type="protein sequence ID" value="CAG7725975.1"/>
    <property type="molecule type" value="Genomic_DNA"/>
</dbReference>
<accession>A0A8J2NZ68</accession>
<comment type="caution">
    <text evidence="2">The sequence shown here is derived from an EMBL/GenBank/DDBJ whole genome shotgun (WGS) entry which is preliminary data.</text>
</comment>
<evidence type="ECO:0000256" key="1">
    <source>
        <dbReference type="ARBA" id="ARBA00023127"/>
    </source>
</evidence>
<reference evidence="2" key="1">
    <citation type="submission" date="2021-06" db="EMBL/GenBank/DDBJ databases">
        <authorList>
            <person name="Hodson N. C."/>
            <person name="Mongue J. A."/>
            <person name="Jaron S. K."/>
        </authorList>
    </citation>
    <scope>NUCLEOTIDE SEQUENCE</scope>
</reference>
<keyword evidence="1" id="KW-0195">Cyclin</keyword>
<evidence type="ECO:0000313" key="2">
    <source>
        <dbReference type="EMBL" id="CAG7725975.1"/>
    </source>
</evidence>